<evidence type="ECO:0000259" key="3">
    <source>
        <dbReference type="SMART" id="SM00485"/>
    </source>
</evidence>
<proteinExistence type="predicted"/>
<dbReference type="SMART" id="SM00484">
    <property type="entry name" value="XPGI"/>
    <property type="match status" value="1"/>
</dbReference>
<feature type="domain" description="XPG N-terminal" evidence="3">
    <location>
        <begin position="1"/>
        <end position="92"/>
    </location>
</feature>
<dbReference type="SUPFAM" id="SSF88723">
    <property type="entry name" value="PIN domain-like"/>
    <property type="match status" value="1"/>
</dbReference>
<keyword evidence="1" id="KW-0175">Coiled coil</keyword>
<dbReference type="PRINTS" id="PR00853">
    <property type="entry name" value="XPGRADSUPER"/>
</dbReference>
<organism evidence="4">
    <name type="scientific">viral metagenome</name>
    <dbReference type="NCBI Taxonomy" id="1070528"/>
    <lineage>
        <taxon>unclassified sequences</taxon>
        <taxon>metagenomes</taxon>
        <taxon>organismal metagenomes</taxon>
    </lineage>
</organism>
<dbReference type="Pfam" id="PF00752">
    <property type="entry name" value="XPG_N"/>
    <property type="match status" value="1"/>
</dbReference>
<dbReference type="InterPro" id="IPR006086">
    <property type="entry name" value="XPG-I_dom"/>
</dbReference>
<dbReference type="Gene3D" id="3.40.50.1010">
    <property type="entry name" value="5'-nuclease"/>
    <property type="match status" value="1"/>
</dbReference>
<protein>
    <recommendedName>
        <fullName evidence="5">XPG N-terminal domain-containing protein</fullName>
    </recommendedName>
</protein>
<evidence type="ECO:0000256" key="1">
    <source>
        <dbReference type="SAM" id="Coils"/>
    </source>
</evidence>
<feature type="domain" description="XPG-I" evidence="2">
    <location>
        <begin position="144"/>
        <end position="213"/>
    </location>
</feature>
<accession>A0A6C0EP94</accession>
<evidence type="ECO:0008006" key="5">
    <source>
        <dbReference type="Google" id="ProtNLM"/>
    </source>
</evidence>
<dbReference type="EMBL" id="MN738915">
    <property type="protein sequence ID" value="QHT31016.1"/>
    <property type="molecule type" value="Genomic_DNA"/>
</dbReference>
<sequence length="328" mass="38613">MGIKHLNKFLKEECKDSIKFISLSKLSGKKIAVDISIYIYKYAGDNTLIENIYLMLSVFRNYNIIPVFIFDGKPPTEKKELLKKRLHDKKEAELEYKKLKAQLEVNENMDDQDKQELINNMDILKKQFVYINKNDIENVKKLISSYGATYYDAEGEADELCSFLVLKEKVWACLSEDMDMFVYGCTRVIRYLSLLNHTAVMYDTKEILKNLGITQKEMREICVISGTDYNIYGSLNRDRDTPNLYKTLKYFKKYHKENKDIGFYEWLIQNSSYIDDYDLLIKIYNMFEISKNENLNIFENIQIRNGPIIYAYMKEILQSDGFIFPASG</sequence>
<reference evidence="4" key="1">
    <citation type="journal article" date="2020" name="Nature">
        <title>Giant virus diversity and host interactions through global metagenomics.</title>
        <authorList>
            <person name="Schulz F."/>
            <person name="Roux S."/>
            <person name="Paez-Espino D."/>
            <person name="Jungbluth S."/>
            <person name="Walsh D.A."/>
            <person name="Denef V.J."/>
            <person name="McMahon K.D."/>
            <person name="Konstantinidis K.T."/>
            <person name="Eloe-Fadrosh E.A."/>
            <person name="Kyrpides N.C."/>
            <person name="Woyke T."/>
        </authorList>
    </citation>
    <scope>NUCLEOTIDE SEQUENCE</scope>
    <source>
        <strain evidence="4">GVMAG-M-3300009155-2</strain>
    </source>
</reference>
<dbReference type="PANTHER" id="PTHR11081">
    <property type="entry name" value="FLAP ENDONUCLEASE FAMILY MEMBER"/>
    <property type="match status" value="1"/>
</dbReference>
<feature type="coiled-coil region" evidence="1">
    <location>
        <begin position="82"/>
        <end position="109"/>
    </location>
</feature>
<dbReference type="InterPro" id="IPR029060">
    <property type="entry name" value="PIN-like_dom_sf"/>
</dbReference>
<dbReference type="InterPro" id="IPR006084">
    <property type="entry name" value="XPG/Rad2"/>
</dbReference>
<dbReference type="InterPro" id="IPR006085">
    <property type="entry name" value="XPG_DNA_repair_N"/>
</dbReference>
<dbReference type="Pfam" id="PF00867">
    <property type="entry name" value="XPG_I"/>
    <property type="match status" value="1"/>
</dbReference>
<name>A0A6C0EP94_9ZZZZ</name>
<dbReference type="SMART" id="SM00485">
    <property type="entry name" value="XPGN"/>
    <property type="match status" value="1"/>
</dbReference>
<dbReference type="GO" id="GO:0004518">
    <property type="term" value="F:nuclease activity"/>
    <property type="evidence" value="ECO:0007669"/>
    <property type="project" value="InterPro"/>
</dbReference>
<evidence type="ECO:0000259" key="2">
    <source>
        <dbReference type="SMART" id="SM00484"/>
    </source>
</evidence>
<dbReference type="AlphaFoldDB" id="A0A6C0EP94"/>
<evidence type="ECO:0000313" key="4">
    <source>
        <dbReference type="EMBL" id="QHT31016.1"/>
    </source>
</evidence>